<evidence type="ECO:0000313" key="3">
    <source>
        <dbReference type="Proteomes" id="UP000230069"/>
    </source>
</evidence>
<dbReference type="AlphaFoldDB" id="A0A2G5CYS6"/>
<organism evidence="2 3">
    <name type="scientific">Aquilegia coerulea</name>
    <name type="common">Rocky mountain columbine</name>
    <dbReference type="NCBI Taxonomy" id="218851"/>
    <lineage>
        <taxon>Eukaryota</taxon>
        <taxon>Viridiplantae</taxon>
        <taxon>Streptophyta</taxon>
        <taxon>Embryophyta</taxon>
        <taxon>Tracheophyta</taxon>
        <taxon>Spermatophyta</taxon>
        <taxon>Magnoliopsida</taxon>
        <taxon>Ranunculales</taxon>
        <taxon>Ranunculaceae</taxon>
        <taxon>Thalictroideae</taxon>
        <taxon>Aquilegia</taxon>
    </lineage>
</organism>
<dbReference type="Proteomes" id="UP000230069">
    <property type="component" value="Unassembled WGS sequence"/>
</dbReference>
<dbReference type="PROSITE" id="PS50181">
    <property type="entry name" value="FBOX"/>
    <property type="match status" value="1"/>
</dbReference>
<dbReference type="Pfam" id="PF24758">
    <property type="entry name" value="LRR_At5g56370"/>
    <property type="match status" value="1"/>
</dbReference>
<dbReference type="OrthoDB" id="1163429at2759"/>
<gene>
    <name evidence="2" type="ORF">AQUCO_03400341v1</name>
</gene>
<dbReference type="SUPFAM" id="SSF52047">
    <property type="entry name" value="RNI-like"/>
    <property type="match status" value="1"/>
</dbReference>
<dbReference type="Gene3D" id="1.20.1280.50">
    <property type="match status" value="1"/>
</dbReference>
<dbReference type="InParanoid" id="A0A2G5CYS6"/>
<sequence>MASGFNRPEKRSSSDRISNLPEEAIAEILKHLPIKEAVGTSKLSRSWRYQWTGIQELMFNDCVAIAQGQTTNLANLINTVLLLHHRPITRFEVYTLSSPSSDVDRWLLVLSRKNLQHLILSFRMQTPSPYLVPSSLFTCQYLRTLELDNCKLQLPPQFKRFSFLNRLTLIRLVYIDKRTLESLVTNSSLQSLYLLRCSLSSLSICAPNLEYCRMFGSYKSINFVDTLKLKKIGLSFNSEDTNNILADLWRFRNCPFLKDIDVHRWRCPPRLMQQEHFWNQKDAVLQHIRRVNFVHFTGMQQELGLVQFFLHKAMVLQTINIH</sequence>
<name>A0A2G5CYS6_AQUCA</name>
<dbReference type="PANTHER" id="PTHR31639">
    <property type="entry name" value="F-BOX PROTEIN-LIKE"/>
    <property type="match status" value="1"/>
</dbReference>
<dbReference type="EMBL" id="KZ305051">
    <property type="protein sequence ID" value="PIA36380.1"/>
    <property type="molecule type" value="Genomic_DNA"/>
</dbReference>
<keyword evidence="3" id="KW-1185">Reference proteome</keyword>
<feature type="domain" description="F-box" evidence="1">
    <location>
        <begin position="14"/>
        <end position="48"/>
    </location>
</feature>
<dbReference type="STRING" id="218851.A0A2G5CYS6"/>
<accession>A0A2G5CYS6</accession>
<dbReference type="Gene3D" id="3.80.10.10">
    <property type="entry name" value="Ribonuclease Inhibitor"/>
    <property type="match status" value="1"/>
</dbReference>
<dbReference type="PANTHER" id="PTHR31639:SF256">
    <property type="entry name" value="OS07G0242900 PROTEIN"/>
    <property type="match status" value="1"/>
</dbReference>
<reference evidence="2 3" key="1">
    <citation type="submission" date="2017-09" db="EMBL/GenBank/DDBJ databases">
        <title>WGS assembly of Aquilegia coerulea Goldsmith.</title>
        <authorList>
            <person name="Hodges S."/>
            <person name="Kramer E."/>
            <person name="Nordborg M."/>
            <person name="Tomkins J."/>
            <person name="Borevitz J."/>
            <person name="Derieg N."/>
            <person name="Yan J."/>
            <person name="Mihaltcheva S."/>
            <person name="Hayes R.D."/>
            <person name="Rokhsar D."/>
        </authorList>
    </citation>
    <scope>NUCLEOTIDE SEQUENCE [LARGE SCALE GENOMIC DNA]</scope>
    <source>
        <strain evidence="3">cv. Goldsmith</strain>
    </source>
</reference>
<dbReference type="Pfam" id="PF00646">
    <property type="entry name" value="F-box"/>
    <property type="match status" value="1"/>
</dbReference>
<protein>
    <recommendedName>
        <fullName evidence="1">F-box domain-containing protein</fullName>
    </recommendedName>
</protein>
<dbReference type="SUPFAM" id="SSF81383">
    <property type="entry name" value="F-box domain"/>
    <property type="match status" value="1"/>
</dbReference>
<evidence type="ECO:0000259" key="1">
    <source>
        <dbReference type="PROSITE" id="PS50181"/>
    </source>
</evidence>
<dbReference type="InterPro" id="IPR036047">
    <property type="entry name" value="F-box-like_dom_sf"/>
</dbReference>
<dbReference type="InterPro" id="IPR055411">
    <property type="entry name" value="LRR_FXL15/At3g58940/PEG3-like"/>
</dbReference>
<dbReference type="InterPro" id="IPR032675">
    <property type="entry name" value="LRR_dom_sf"/>
</dbReference>
<proteinExistence type="predicted"/>
<evidence type="ECO:0000313" key="2">
    <source>
        <dbReference type="EMBL" id="PIA36380.1"/>
    </source>
</evidence>
<dbReference type="InterPro" id="IPR001810">
    <property type="entry name" value="F-box_dom"/>
</dbReference>